<dbReference type="Proteomes" id="UP000277580">
    <property type="component" value="Unassembled WGS sequence"/>
</dbReference>
<name>A0A3N4K8S0_9PEZI</name>
<feature type="domain" description="Integrase core" evidence="1">
    <location>
        <begin position="3"/>
        <end position="136"/>
    </location>
</feature>
<keyword evidence="3" id="KW-1185">Reference proteome</keyword>
<dbReference type="PANTHER" id="PTHR46791:SF5">
    <property type="entry name" value="CLR5 DOMAIN-CONTAINING PROTEIN-RELATED"/>
    <property type="match status" value="1"/>
</dbReference>
<proteinExistence type="predicted"/>
<gene>
    <name evidence="2" type="ORF">P167DRAFT_496570</name>
</gene>
<protein>
    <recommendedName>
        <fullName evidence="1">Integrase core domain-containing protein</fullName>
    </recommendedName>
</protein>
<dbReference type="EMBL" id="ML119207">
    <property type="protein sequence ID" value="RPB06906.1"/>
    <property type="molecule type" value="Genomic_DNA"/>
</dbReference>
<dbReference type="InParanoid" id="A0A3N4K8S0"/>
<dbReference type="Pfam" id="PF24764">
    <property type="entry name" value="rva_4"/>
    <property type="match status" value="1"/>
</dbReference>
<feature type="non-terminal residue" evidence="2">
    <location>
        <position position="1"/>
    </location>
</feature>
<accession>A0A3N4K8S0</accession>
<organism evidence="2 3">
    <name type="scientific">Morchella conica CCBAS932</name>
    <dbReference type="NCBI Taxonomy" id="1392247"/>
    <lineage>
        <taxon>Eukaryota</taxon>
        <taxon>Fungi</taxon>
        <taxon>Dikarya</taxon>
        <taxon>Ascomycota</taxon>
        <taxon>Pezizomycotina</taxon>
        <taxon>Pezizomycetes</taxon>
        <taxon>Pezizales</taxon>
        <taxon>Morchellaceae</taxon>
        <taxon>Morchella</taxon>
    </lineage>
</organism>
<reference evidence="2 3" key="1">
    <citation type="journal article" date="2018" name="Nat. Ecol. Evol.">
        <title>Pezizomycetes genomes reveal the molecular basis of ectomycorrhizal truffle lifestyle.</title>
        <authorList>
            <person name="Murat C."/>
            <person name="Payen T."/>
            <person name="Noel B."/>
            <person name="Kuo A."/>
            <person name="Morin E."/>
            <person name="Chen J."/>
            <person name="Kohler A."/>
            <person name="Krizsan K."/>
            <person name="Balestrini R."/>
            <person name="Da Silva C."/>
            <person name="Montanini B."/>
            <person name="Hainaut M."/>
            <person name="Levati E."/>
            <person name="Barry K.W."/>
            <person name="Belfiori B."/>
            <person name="Cichocki N."/>
            <person name="Clum A."/>
            <person name="Dockter R.B."/>
            <person name="Fauchery L."/>
            <person name="Guy J."/>
            <person name="Iotti M."/>
            <person name="Le Tacon F."/>
            <person name="Lindquist E.A."/>
            <person name="Lipzen A."/>
            <person name="Malagnac F."/>
            <person name="Mello A."/>
            <person name="Molinier V."/>
            <person name="Miyauchi S."/>
            <person name="Poulain J."/>
            <person name="Riccioni C."/>
            <person name="Rubini A."/>
            <person name="Sitrit Y."/>
            <person name="Splivallo R."/>
            <person name="Traeger S."/>
            <person name="Wang M."/>
            <person name="Zifcakova L."/>
            <person name="Wipf D."/>
            <person name="Zambonelli A."/>
            <person name="Paolocci F."/>
            <person name="Nowrousian M."/>
            <person name="Ottonello S."/>
            <person name="Baldrian P."/>
            <person name="Spatafora J.W."/>
            <person name="Henrissat B."/>
            <person name="Nagy L.G."/>
            <person name="Aury J.M."/>
            <person name="Wincker P."/>
            <person name="Grigoriev I.V."/>
            <person name="Bonfante P."/>
            <person name="Martin F.M."/>
        </authorList>
    </citation>
    <scope>NUCLEOTIDE SEQUENCE [LARGE SCALE GENOMIC DNA]</scope>
    <source>
        <strain evidence="2 3">CCBAS932</strain>
    </source>
</reference>
<evidence type="ECO:0000313" key="3">
    <source>
        <dbReference type="Proteomes" id="UP000277580"/>
    </source>
</evidence>
<evidence type="ECO:0000259" key="1">
    <source>
        <dbReference type="Pfam" id="PF24764"/>
    </source>
</evidence>
<evidence type="ECO:0000313" key="2">
    <source>
        <dbReference type="EMBL" id="RPB06906.1"/>
    </source>
</evidence>
<dbReference type="AlphaFoldDB" id="A0A3N4K8S0"/>
<dbReference type="OrthoDB" id="5392716at2759"/>
<dbReference type="PANTHER" id="PTHR46791">
    <property type="entry name" value="EXPRESSED PROTEIN"/>
    <property type="match status" value="1"/>
</dbReference>
<sequence>RAIYTVPAVNFILSVDGHHKISDYGIEVYVGIDAYSNIPAKLECFKYVTWIHVDISCRTGVAVLKQYLDLVDMTDILSNVIQSDWGTETTMMANANWQLNRAKDDNIQLNQIYWYGTSTLNQKIESWWRGMSRIVLYFNPPDGVRNYGSQPNREVLEELQADLLGYNPNEYLPLATLKWCKKELQNCGITEYIIKYEMTYFELPLHRVAYIYLCQAARIFIEQGGILSLCESPFRTFEWGQKSQGLEEIDLDMDTYLEMEHNDESDYLSDGVE</sequence>
<dbReference type="STRING" id="1392247.A0A3N4K8S0"/>
<dbReference type="InterPro" id="IPR058913">
    <property type="entry name" value="Integrase_dom_put"/>
</dbReference>